<proteinExistence type="predicted"/>
<name>A0ABX2W5N0_9ENTR</name>
<organism evidence="1 2">
    <name type="scientific">Buttiauxella ferragutiae ATCC 51602</name>
    <dbReference type="NCBI Taxonomy" id="1354252"/>
    <lineage>
        <taxon>Bacteria</taxon>
        <taxon>Pseudomonadati</taxon>
        <taxon>Pseudomonadota</taxon>
        <taxon>Gammaproteobacteria</taxon>
        <taxon>Enterobacterales</taxon>
        <taxon>Enterobacteriaceae</taxon>
        <taxon>Buttiauxella</taxon>
    </lineage>
</organism>
<dbReference type="RefSeq" id="WP_064546848.1">
    <property type="nucleotide sequence ID" value="NZ_LXEQ01000048.1"/>
</dbReference>
<sequence>MAFDPKKDNIAITLSYMKLLKSSDIFFDGYSEPYVLSLAIDAENAKNPTLYYQTIPFPKVKEGGSVSIMGDGLLLYGPKNPGAFVTLSVLFMESDRDVRKMGGIINGIISSQAAELGLKAAIAANPGSAIAIAIIKELALYVSGALAKNGDDELFKIEGSFLRDQYSPYHVNHVYEYRNEYIGANINILPLKSGDDSTGEVNKIDL</sequence>
<accession>A0ABX2W5N0</accession>
<gene>
    <name evidence="1" type="ORF">M976_03328</name>
</gene>
<protein>
    <submittedName>
        <fullName evidence="1">Uncharacterized protein</fullName>
    </submittedName>
</protein>
<dbReference type="EMBL" id="LXEQ01000048">
    <property type="protein sequence ID" value="OAT26036.1"/>
    <property type="molecule type" value="Genomic_DNA"/>
</dbReference>
<evidence type="ECO:0000313" key="1">
    <source>
        <dbReference type="EMBL" id="OAT26036.1"/>
    </source>
</evidence>
<keyword evidence="2" id="KW-1185">Reference proteome</keyword>
<evidence type="ECO:0000313" key="2">
    <source>
        <dbReference type="Proteomes" id="UP000078407"/>
    </source>
</evidence>
<dbReference type="Proteomes" id="UP000078407">
    <property type="component" value="Unassembled WGS sequence"/>
</dbReference>
<comment type="caution">
    <text evidence="1">The sequence shown here is derived from an EMBL/GenBank/DDBJ whole genome shotgun (WGS) entry which is preliminary data.</text>
</comment>
<reference evidence="1 2" key="1">
    <citation type="submission" date="2016-04" db="EMBL/GenBank/DDBJ databases">
        <title>ATOL: Assembling a taxonomically balanced genome-scale reconstruction of the evolutionary history of the Enterobacteriaceae.</title>
        <authorList>
            <person name="Plunkett G.III."/>
            <person name="Neeno-Eckwall E.C."/>
            <person name="Glasner J.D."/>
            <person name="Perna N.T."/>
        </authorList>
    </citation>
    <scope>NUCLEOTIDE SEQUENCE [LARGE SCALE GENOMIC DNA]</scope>
    <source>
        <strain evidence="1 2">ATCC 51602</strain>
    </source>
</reference>